<evidence type="ECO:0000313" key="6">
    <source>
        <dbReference type="Proteomes" id="UP000016932"/>
    </source>
</evidence>
<organism evidence="5 6">
    <name type="scientific">Pseudocercospora fijiensis (strain CIRAD86)</name>
    <name type="common">Black leaf streak disease fungus</name>
    <name type="synonym">Mycosphaerella fijiensis</name>
    <dbReference type="NCBI Taxonomy" id="383855"/>
    <lineage>
        <taxon>Eukaryota</taxon>
        <taxon>Fungi</taxon>
        <taxon>Dikarya</taxon>
        <taxon>Ascomycota</taxon>
        <taxon>Pezizomycotina</taxon>
        <taxon>Dothideomycetes</taxon>
        <taxon>Dothideomycetidae</taxon>
        <taxon>Mycosphaerellales</taxon>
        <taxon>Mycosphaerellaceae</taxon>
        <taxon>Pseudocercospora</taxon>
    </lineage>
</organism>
<feature type="domain" description="DUF7605" evidence="4">
    <location>
        <begin position="712"/>
        <end position="851"/>
    </location>
</feature>
<name>N1QBA5_PSEFD</name>
<dbReference type="PANTHER" id="PTHR36681">
    <property type="entry name" value="NUCLEAR GTPASE, GERMINAL CENTER-ASSOCIATED, TANDEM DUPLICATE 3"/>
    <property type="match status" value="1"/>
</dbReference>
<feature type="non-terminal residue" evidence="5">
    <location>
        <position position="1"/>
    </location>
</feature>
<dbReference type="AlphaFoldDB" id="N1QBA5"/>
<dbReference type="Gene3D" id="3.40.50.300">
    <property type="entry name" value="P-loop containing nucleotide triphosphate hydrolases"/>
    <property type="match status" value="1"/>
</dbReference>
<evidence type="ECO:0000259" key="4">
    <source>
        <dbReference type="Pfam" id="PF24564"/>
    </source>
</evidence>
<dbReference type="HOGENOM" id="CLU_005249_4_1_1"/>
<accession>N1QBA5</accession>
<dbReference type="OrthoDB" id="3598281at2759"/>
<dbReference type="RefSeq" id="XP_007919643.1">
    <property type="nucleotide sequence ID" value="XM_007921452.1"/>
</dbReference>
<dbReference type="InterPro" id="IPR027417">
    <property type="entry name" value="P-loop_NTPase"/>
</dbReference>
<proteinExistence type="predicted"/>
<feature type="non-terminal residue" evidence="5">
    <location>
        <position position="894"/>
    </location>
</feature>
<dbReference type="Pfam" id="PF24564">
    <property type="entry name" value="DUF7605"/>
    <property type="match status" value="1"/>
</dbReference>
<keyword evidence="1" id="KW-0175">Coiled coil</keyword>
<evidence type="ECO:0000256" key="1">
    <source>
        <dbReference type="SAM" id="Coils"/>
    </source>
</evidence>
<dbReference type="VEuPathDB" id="FungiDB:MYCFIDRAFT_10329"/>
<dbReference type="PANTHER" id="PTHR36681:SF3">
    <property type="entry name" value="NUCLEAR GTPASE, GERMINAL CENTER-ASSOCIATED, TANDEM DUPLICATE 3"/>
    <property type="match status" value="1"/>
</dbReference>
<feature type="region of interest" description="Disordered" evidence="2">
    <location>
        <begin position="392"/>
        <end position="455"/>
    </location>
</feature>
<dbReference type="Proteomes" id="UP000016932">
    <property type="component" value="Unassembled WGS sequence"/>
</dbReference>
<feature type="coiled-coil region" evidence="1">
    <location>
        <begin position="459"/>
        <end position="507"/>
    </location>
</feature>
<dbReference type="KEGG" id="pfj:MYCFIDRAFT_10329"/>
<dbReference type="SUPFAM" id="SSF52540">
    <property type="entry name" value="P-loop containing nucleoside triphosphate hydrolases"/>
    <property type="match status" value="1"/>
</dbReference>
<reference evidence="5 6" key="1">
    <citation type="journal article" date="2012" name="PLoS Pathog.">
        <title>Diverse lifestyles and strategies of plant pathogenesis encoded in the genomes of eighteen Dothideomycetes fungi.</title>
        <authorList>
            <person name="Ohm R.A."/>
            <person name="Feau N."/>
            <person name="Henrissat B."/>
            <person name="Schoch C.L."/>
            <person name="Horwitz B.A."/>
            <person name="Barry K.W."/>
            <person name="Condon B.J."/>
            <person name="Copeland A.C."/>
            <person name="Dhillon B."/>
            <person name="Glaser F."/>
            <person name="Hesse C.N."/>
            <person name="Kosti I."/>
            <person name="LaButti K."/>
            <person name="Lindquist E.A."/>
            <person name="Lucas S."/>
            <person name="Salamov A.A."/>
            <person name="Bradshaw R.E."/>
            <person name="Ciuffetti L."/>
            <person name="Hamelin R.C."/>
            <person name="Kema G.H.J."/>
            <person name="Lawrence C."/>
            <person name="Scott J.A."/>
            <person name="Spatafora J.W."/>
            <person name="Turgeon B.G."/>
            <person name="de Wit P.J.G.M."/>
            <person name="Zhong S."/>
            <person name="Goodwin S.B."/>
            <person name="Grigoriev I.V."/>
        </authorList>
    </citation>
    <scope>NUCLEOTIDE SEQUENCE [LARGE SCALE GENOMIC DNA]</scope>
    <source>
        <strain evidence="5 6">CIRAD86</strain>
    </source>
</reference>
<dbReference type="GeneID" id="19330052"/>
<protein>
    <recommendedName>
        <fullName evidence="7">Nuclear GTPase SLIP-GC</fullName>
    </recommendedName>
</protein>
<dbReference type="InterPro" id="IPR045063">
    <property type="entry name" value="Dynamin_N"/>
</dbReference>
<dbReference type="Pfam" id="PF00350">
    <property type="entry name" value="Dynamin_N"/>
    <property type="match status" value="1"/>
</dbReference>
<sequence>LEAGVEAGLRILSKVEAPLKELHDNQDAQNWLAQIAKVREGAKRARTVVGVVGNTGAGKSSVINAMLDEERLVPTNCMRACTAVVTELSFNYSNNPAAKYRAEIEFIQPEDWQKELEILFQEIFDEGGGFSKEISNPDSDAAIAYAKVRAVYNTYTREMLANTSIESLMGNKRVSNLLGTSKKIAAREPGSFYKQLQQWVDSKEKGSEKLDKNGNQIARKVRDFEAWPLIKVVKIFCKSPALSTGACIVDLPGVHDSNAARAAVAESYMKCCTGLWIVAPITRAVDDKAAKHLLGESFKRQLKYDGTYSAVTFICSKTDDISRMEAGDSLGLNDQLAELDEKANELEKKRGELKKKKDAAKGKQKDLDASIEQIEDDIDVWEKLSDDLESGKTVYAPSQSAKKRKASRSSQPVSKRRRRAMDSDDEDEDMDYEDSASERELEQERGGGTPEPPGEALTVANVEAKLEELRQLKKEARREKRSLGDSLEEIQNLVDSVNVDLADVNAKKDAICIAGRNDYSRGAIQQDFAAGVRELDMETAEEEDPDNFDPEIDIRDYEKVAESLPVYCVSSRAYQKLSGRLKRDNDVPGFTDIKETEIPALQAHCKKLTEAGRQATCSRFLNSVKQLLTSLQIWAGDDGTGTKLSAAQRDSEKAWLARKLKELEKALEKTVKVTLDDAIETLNEQLFDKFGPAIQAATDEALPKARSWGNRNGARDFNGELTEPIYKMLASAWERCFQRRLPTILRSLRKSASTVLHQFHAEAERRATERGLGLPRIRMLAGQLEAYTAIFQDLCETAVTLLNNGQKDINREFTPIITAAMEPAYTVCSEERGAGSFARMKNHMTSHVQGCQDDMFRTASEEVRASLERLCKTIRKDLLEKSDQVFVSMSRDYM</sequence>
<evidence type="ECO:0000256" key="2">
    <source>
        <dbReference type="SAM" id="MobiDB-lite"/>
    </source>
</evidence>
<keyword evidence="6" id="KW-1185">Reference proteome</keyword>
<dbReference type="EMBL" id="KB446555">
    <property type="protein sequence ID" value="EME89341.1"/>
    <property type="molecule type" value="Genomic_DNA"/>
</dbReference>
<feature type="coiled-coil region" evidence="1">
    <location>
        <begin position="329"/>
        <end position="377"/>
    </location>
</feature>
<evidence type="ECO:0000259" key="3">
    <source>
        <dbReference type="Pfam" id="PF00350"/>
    </source>
</evidence>
<feature type="compositionally biased region" description="Acidic residues" evidence="2">
    <location>
        <begin position="423"/>
        <end position="435"/>
    </location>
</feature>
<feature type="compositionally biased region" description="Basic and acidic residues" evidence="2">
    <location>
        <begin position="436"/>
        <end position="445"/>
    </location>
</feature>
<evidence type="ECO:0008006" key="7">
    <source>
        <dbReference type="Google" id="ProtNLM"/>
    </source>
</evidence>
<dbReference type="InterPro" id="IPR056024">
    <property type="entry name" value="DUF7605"/>
</dbReference>
<dbReference type="eggNOG" id="ENOG502QU12">
    <property type="taxonomic scope" value="Eukaryota"/>
</dbReference>
<gene>
    <name evidence="5" type="ORF">MYCFIDRAFT_10329</name>
</gene>
<feature type="domain" description="Dynamin N-terminal" evidence="3">
    <location>
        <begin position="49"/>
        <end position="294"/>
    </location>
</feature>
<evidence type="ECO:0000313" key="5">
    <source>
        <dbReference type="EMBL" id="EME89341.1"/>
    </source>
</evidence>